<evidence type="ECO:0000313" key="8">
    <source>
        <dbReference type="Proteomes" id="UP000595140"/>
    </source>
</evidence>
<evidence type="ECO:0000256" key="2">
    <source>
        <dbReference type="ARBA" id="ARBA00023125"/>
    </source>
</evidence>
<proteinExistence type="predicted"/>
<feature type="region of interest" description="Disordered" evidence="4">
    <location>
        <begin position="1"/>
        <end position="23"/>
    </location>
</feature>
<evidence type="ECO:0000256" key="3">
    <source>
        <dbReference type="ARBA" id="ARBA00023242"/>
    </source>
</evidence>
<dbReference type="FunFam" id="3.30.740.10:FF:000003">
    <property type="entry name" value="Dynein light chain"/>
    <property type="match status" value="1"/>
</dbReference>
<feature type="region of interest" description="Disordered" evidence="4">
    <location>
        <begin position="168"/>
        <end position="194"/>
    </location>
</feature>
<feature type="region of interest" description="Disordered" evidence="4">
    <location>
        <begin position="445"/>
        <end position="527"/>
    </location>
</feature>
<protein>
    <submittedName>
        <fullName evidence="7">Uncharacterized protein</fullName>
    </submittedName>
</protein>
<dbReference type="SMART" id="SM00717">
    <property type="entry name" value="SANT"/>
    <property type="match status" value="1"/>
</dbReference>
<feature type="compositionally biased region" description="Polar residues" evidence="4">
    <location>
        <begin position="447"/>
        <end position="460"/>
    </location>
</feature>
<dbReference type="InterPro" id="IPR017930">
    <property type="entry name" value="Myb_dom"/>
</dbReference>
<feature type="region of interest" description="Disordered" evidence="4">
    <location>
        <begin position="64"/>
        <end position="96"/>
    </location>
</feature>
<comment type="subcellular location">
    <subcellularLocation>
        <location evidence="1">Nucleus</location>
    </subcellularLocation>
</comment>
<dbReference type="GO" id="GO:0005634">
    <property type="term" value="C:nucleus"/>
    <property type="evidence" value="ECO:0007669"/>
    <property type="project" value="UniProtKB-SubCell"/>
</dbReference>
<keyword evidence="3" id="KW-0539">Nucleus</keyword>
<feature type="compositionally biased region" description="Low complexity" evidence="4">
    <location>
        <begin position="247"/>
        <end position="271"/>
    </location>
</feature>
<keyword evidence="8" id="KW-1185">Reference proteome</keyword>
<dbReference type="OrthoDB" id="6506078at2759"/>
<evidence type="ECO:0000256" key="1">
    <source>
        <dbReference type="ARBA" id="ARBA00004123"/>
    </source>
</evidence>
<dbReference type="InterPro" id="IPR001372">
    <property type="entry name" value="Dynein_light_chain_typ-1/2"/>
</dbReference>
<dbReference type="SMART" id="SM01375">
    <property type="entry name" value="Dynein_light"/>
    <property type="match status" value="1"/>
</dbReference>
<gene>
    <name evidence="7" type="ORF">CCAM_LOCUS28390</name>
</gene>
<feature type="region of interest" description="Disordered" evidence="4">
    <location>
        <begin position="306"/>
        <end position="330"/>
    </location>
</feature>
<dbReference type="PANTHER" id="PTHR47994:SF8">
    <property type="entry name" value="TRANSCRIPTION FACTOR MYB35-LIKE"/>
    <property type="match status" value="1"/>
</dbReference>
<dbReference type="PROSITE" id="PS50090">
    <property type="entry name" value="MYB_LIKE"/>
    <property type="match status" value="1"/>
</dbReference>
<feature type="compositionally biased region" description="Basic and acidic residues" evidence="4">
    <location>
        <begin position="485"/>
        <end position="510"/>
    </location>
</feature>
<dbReference type="Gene3D" id="1.10.10.60">
    <property type="entry name" value="Homeodomain-like"/>
    <property type="match status" value="1"/>
</dbReference>
<dbReference type="EMBL" id="OOIL02003256">
    <property type="protein sequence ID" value="VFQ86614.1"/>
    <property type="molecule type" value="Genomic_DNA"/>
</dbReference>
<feature type="compositionally biased region" description="Basic and acidic residues" evidence="4">
    <location>
        <begin position="87"/>
        <end position="96"/>
    </location>
</feature>
<dbReference type="GO" id="GO:0000976">
    <property type="term" value="F:transcription cis-regulatory region binding"/>
    <property type="evidence" value="ECO:0007669"/>
    <property type="project" value="UniProtKB-ARBA"/>
</dbReference>
<dbReference type="InterPro" id="IPR015495">
    <property type="entry name" value="Myb_TF_plants"/>
</dbReference>
<dbReference type="FunFam" id="1.10.10.60:FF:000645">
    <property type="entry name" value="Os07g0634900 protein"/>
    <property type="match status" value="1"/>
</dbReference>
<feature type="compositionally biased region" description="Polar residues" evidence="4">
    <location>
        <begin position="1"/>
        <end position="18"/>
    </location>
</feature>
<evidence type="ECO:0000259" key="5">
    <source>
        <dbReference type="PROSITE" id="PS50090"/>
    </source>
</evidence>
<sequence>MGRPTNYNNGYTEKLQPSSRRRSFWGGCYDYEEKEKQRTGGGSLVSRNKSFNWTPIAKKTTAAANTTTPGMRRVERSSRPRLSNQSRRQEIDRRDNFTPQEEELLIKLHATIGARWTIIAQQLPGRGEGEVKNVWNTKLKKKLTAMGIDPVTHKPFSQILSDYMGNVAPPGGGGGGGFSPSCDDSSPAPQLQPPHFKATLKTTIMSNNYTEPPLGDGNNGGNYTDLLSELQAIKSIANYSVPGRPTPSSSLSSSSSLQPPVLLPASSGNNNNHEEEEEMVRNDDCMNSSSPAAGFSWCDFLLEDAFLPGGGPQEPQGEHDHEGGRTNSSSLNDVVDHLEAAAASSSSSSSFVEAMLSREEENMLLLRNLAAASVDPTPNSLQQPISSSSTAAGHRHPNPDPTRPSTTIRSISRHFSNLYSNHKHLLSKASLKDGRLVDSSCPAALTKSKSQQHGGANSQPIKKKSHKEQDPDFIIQKSGSGGGGDETKKSSADPDAKAAVDDYEGAEKRRPSQSQETGGGGGGRRRSFSSSEIELADFLSCNSAKVVAVDMPPFMQIHAVGCARKVFDSLEKFTSKALAFSLKKEFDGVYGPAWHCIVGKSFGSFVTHSVGGFIYFSMDPKLYVLLFKTTVHRAD</sequence>
<dbReference type="InterPro" id="IPR009057">
    <property type="entry name" value="Homeodomain-like_sf"/>
</dbReference>
<feature type="region of interest" description="Disordered" evidence="4">
    <location>
        <begin position="241"/>
        <end position="286"/>
    </location>
</feature>
<dbReference type="Gene3D" id="3.30.740.10">
    <property type="entry name" value="Protein Inhibitor Of Neuronal Nitric Oxide Synthase"/>
    <property type="match status" value="1"/>
</dbReference>
<dbReference type="InterPro" id="IPR001005">
    <property type="entry name" value="SANT/Myb"/>
</dbReference>
<dbReference type="PROSITE" id="PS51294">
    <property type="entry name" value="HTH_MYB"/>
    <property type="match status" value="1"/>
</dbReference>
<feature type="region of interest" description="Disordered" evidence="4">
    <location>
        <begin position="375"/>
        <end position="407"/>
    </location>
</feature>
<dbReference type="Proteomes" id="UP000595140">
    <property type="component" value="Unassembled WGS sequence"/>
</dbReference>
<feature type="compositionally biased region" description="Polar residues" evidence="4">
    <location>
        <begin position="376"/>
        <end position="391"/>
    </location>
</feature>
<dbReference type="SUPFAM" id="SSF54648">
    <property type="entry name" value="DLC"/>
    <property type="match status" value="1"/>
</dbReference>
<name>A0A484MEJ1_9ASTE</name>
<dbReference type="Pfam" id="PF01221">
    <property type="entry name" value="Dynein_light"/>
    <property type="match status" value="1"/>
</dbReference>
<organism evidence="7 8">
    <name type="scientific">Cuscuta campestris</name>
    <dbReference type="NCBI Taxonomy" id="132261"/>
    <lineage>
        <taxon>Eukaryota</taxon>
        <taxon>Viridiplantae</taxon>
        <taxon>Streptophyta</taxon>
        <taxon>Embryophyta</taxon>
        <taxon>Tracheophyta</taxon>
        <taxon>Spermatophyta</taxon>
        <taxon>Magnoliopsida</taxon>
        <taxon>eudicotyledons</taxon>
        <taxon>Gunneridae</taxon>
        <taxon>Pentapetalae</taxon>
        <taxon>asterids</taxon>
        <taxon>lamiids</taxon>
        <taxon>Solanales</taxon>
        <taxon>Convolvulaceae</taxon>
        <taxon>Cuscuteae</taxon>
        <taxon>Cuscuta</taxon>
        <taxon>Cuscuta subgen. Grammica</taxon>
        <taxon>Cuscuta sect. Cleistogrammica</taxon>
    </lineage>
</organism>
<dbReference type="PANTHER" id="PTHR47994">
    <property type="entry name" value="F14D16.11-RELATED"/>
    <property type="match status" value="1"/>
</dbReference>
<evidence type="ECO:0000256" key="4">
    <source>
        <dbReference type="SAM" id="MobiDB-lite"/>
    </source>
</evidence>
<dbReference type="CDD" id="cd00167">
    <property type="entry name" value="SANT"/>
    <property type="match status" value="1"/>
</dbReference>
<evidence type="ECO:0000259" key="6">
    <source>
        <dbReference type="PROSITE" id="PS51294"/>
    </source>
</evidence>
<dbReference type="GO" id="GO:0010597">
    <property type="term" value="P:green leaf volatile biosynthetic process"/>
    <property type="evidence" value="ECO:0007669"/>
    <property type="project" value="UniProtKB-ARBA"/>
</dbReference>
<feature type="domain" description="HTH myb-type" evidence="6">
    <location>
        <begin position="93"/>
        <end position="143"/>
    </location>
</feature>
<reference evidence="7 8" key="1">
    <citation type="submission" date="2018-04" db="EMBL/GenBank/DDBJ databases">
        <authorList>
            <person name="Vogel A."/>
        </authorList>
    </citation>
    <scope>NUCLEOTIDE SEQUENCE [LARGE SCALE GENOMIC DNA]</scope>
</reference>
<dbReference type="SUPFAM" id="SSF46689">
    <property type="entry name" value="Homeodomain-like"/>
    <property type="match status" value="1"/>
</dbReference>
<keyword evidence="2" id="KW-0238">DNA-binding</keyword>
<dbReference type="Pfam" id="PF00249">
    <property type="entry name" value="Myb_DNA-binding"/>
    <property type="match status" value="1"/>
</dbReference>
<evidence type="ECO:0000313" key="7">
    <source>
        <dbReference type="EMBL" id="VFQ86614.1"/>
    </source>
</evidence>
<dbReference type="GO" id="GO:0007017">
    <property type="term" value="P:microtubule-based process"/>
    <property type="evidence" value="ECO:0007669"/>
    <property type="project" value="InterPro"/>
</dbReference>
<accession>A0A484MEJ1</accession>
<dbReference type="GO" id="GO:0030286">
    <property type="term" value="C:dynein complex"/>
    <property type="evidence" value="ECO:0007669"/>
    <property type="project" value="InterPro"/>
</dbReference>
<dbReference type="InterPro" id="IPR037177">
    <property type="entry name" value="DLC_sf"/>
</dbReference>
<dbReference type="AlphaFoldDB" id="A0A484MEJ1"/>
<feature type="domain" description="Myb-like" evidence="5">
    <location>
        <begin position="89"/>
        <end position="139"/>
    </location>
</feature>